<dbReference type="STRING" id="655863.F0XEQ9"/>
<evidence type="ECO:0000313" key="2">
    <source>
        <dbReference type="EMBL" id="EFX03669.1"/>
    </source>
</evidence>
<dbReference type="GO" id="GO:0006338">
    <property type="term" value="P:chromatin remodeling"/>
    <property type="evidence" value="ECO:0007669"/>
    <property type="project" value="InterPro"/>
</dbReference>
<dbReference type="Proteomes" id="UP000007796">
    <property type="component" value="Unassembled WGS sequence"/>
</dbReference>
<dbReference type="EMBL" id="GL629765">
    <property type="protein sequence ID" value="EFX03669.1"/>
    <property type="molecule type" value="Genomic_DNA"/>
</dbReference>
<dbReference type="OrthoDB" id="4093188at2759"/>
<reference evidence="2 3" key="1">
    <citation type="journal article" date="2011" name="Proc. Natl. Acad. Sci. U.S.A.">
        <title>Genome and transcriptome analyses of the mountain pine beetle-fungal symbiont Grosmannia clavigera, a lodgepole pine pathogen.</title>
        <authorList>
            <person name="DiGuistini S."/>
            <person name="Wang Y."/>
            <person name="Liao N.Y."/>
            <person name="Taylor G."/>
            <person name="Tanguay P."/>
            <person name="Feau N."/>
            <person name="Henrissat B."/>
            <person name="Chan S.K."/>
            <person name="Hesse-Orce U."/>
            <person name="Alamouti S.M."/>
            <person name="Tsui C.K.M."/>
            <person name="Docking R.T."/>
            <person name="Levasseur A."/>
            <person name="Haridas S."/>
            <person name="Robertson G."/>
            <person name="Birol I."/>
            <person name="Holt R.A."/>
            <person name="Marra M.A."/>
            <person name="Hamelin R.C."/>
            <person name="Hirst M."/>
            <person name="Jones S.J.M."/>
            <person name="Bohlmann J."/>
            <person name="Breuil C."/>
        </authorList>
    </citation>
    <scope>NUCLEOTIDE SEQUENCE [LARGE SCALE GENOMIC DNA]</scope>
    <source>
        <strain evidence="3">kw1407 / UAMH 11150</strain>
    </source>
</reference>
<sequence>MMSTASKDRRKSDKSSIITLTVPGNKLRAIFGDKMLVDSASGTATATLSGVKEEDSFSAKDSPAPSGSALIINDNASESMPNTPGGSFGPDGLLEGTPGPSAAMAPPAGADGTVTKKKGVKRSAAAAGVDANGDPGSANGDVATPKARSKPGPKKKQKMDDSLLDPVRGGAGGTHKLGPKASMGAINAGLRALDRSGKPCRKWSKGGFQLKTFTGVVWEIPRWTAPLRSTGDDSSADVSTTATASAEGSNKENANDSSSSAKENKAGTQHGINGKAANGMNGATDATDATDTTDTGSKADAADGDIEMQSVPSARPSPPPVAQATIAAVAVAVA</sequence>
<protein>
    <submittedName>
        <fullName evidence="2">Duf1711 domain containing protein</fullName>
    </submittedName>
</protein>
<dbReference type="GO" id="GO:0031011">
    <property type="term" value="C:Ino80 complex"/>
    <property type="evidence" value="ECO:0007669"/>
    <property type="project" value="InterPro"/>
</dbReference>
<dbReference type="InterPro" id="IPR013175">
    <property type="entry name" value="INO80_su_Ies4"/>
</dbReference>
<keyword evidence="3" id="KW-1185">Reference proteome</keyword>
<evidence type="ECO:0000256" key="1">
    <source>
        <dbReference type="SAM" id="MobiDB-lite"/>
    </source>
</evidence>
<name>F0XEQ9_GROCL</name>
<feature type="compositionally biased region" description="Low complexity" evidence="1">
    <location>
        <begin position="232"/>
        <end position="246"/>
    </location>
</feature>
<dbReference type="GeneID" id="25979350"/>
<dbReference type="RefSeq" id="XP_014173151.1">
    <property type="nucleotide sequence ID" value="XM_014317676.1"/>
</dbReference>
<proteinExistence type="predicted"/>
<dbReference type="AlphaFoldDB" id="F0XEQ9"/>
<organism evidence="3">
    <name type="scientific">Grosmannia clavigera (strain kw1407 / UAMH 11150)</name>
    <name type="common">Blue stain fungus</name>
    <name type="synonym">Graphiocladiella clavigera</name>
    <dbReference type="NCBI Taxonomy" id="655863"/>
    <lineage>
        <taxon>Eukaryota</taxon>
        <taxon>Fungi</taxon>
        <taxon>Dikarya</taxon>
        <taxon>Ascomycota</taxon>
        <taxon>Pezizomycotina</taxon>
        <taxon>Sordariomycetes</taxon>
        <taxon>Sordariomycetidae</taxon>
        <taxon>Ophiostomatales</taxon>
        <taxon>Ophiostomataceae</taxon>
        <taxon>Leptographium</taxon>
    </lineage>
</organism>
<feature type="compositionally biased region" description="Low complexity" evidence="1">
    <location>
        <begin position="96"/>
        <end position="112"/>
    </location>
</feature>
<dbReference type="eggNOG" id="ENOG502SECK">
    <property type="taxonomic scope" value="Eukaryota"/>
</dbReference>
<evidence type="ECO:0000313" key="3">
    <source>
        <dbReference type="Proteomes" id="UP000007796"/>
    </source>
</evidence>
<dbReference type="PANTHER" id="PTHR28061:SF1">
    <property type="entry name" value="INO80 COMPLEX SUBUNIT 4"/>
    <property type="match status" value="1"/>
</dbReference>
<feature type="compositionally biased region" description="Basic residues" evidence="1">
    <location>
        <begin position="147"/>
        <end position="157"/>
    </location>
</feature>
<feature type="compositionally biased region" description="Low complexity" evidence="1">
    <location>
        <begin position="282"/>
        <end position="299"/>
    </location>
</feature>
<feature type="compositionally biased region" description="Polar residues" evidence="1">
    <location>
        <begin position="255"/>
        <end position="271"/>
    </location>
</feature>
<dbReference type="InParanoid" id="F0XEQ9"/>
<dbReference type="PANTHER" id="PTHR28061">
    <property type="entry name" value="INO EIGHTY SUBUNIT 4"/>
    <property type="match status" value="1"/>
</dbReference>
<dbReference type="HOGENOM" id="CLU_058488_0_0_1"/>
<feature type="compositionally biased region" description="Polar residues" evidence="1">
    <location>
        <begin position="74"/>
        <end position="85"/>
    </location>
</feature>
<accession>F0XEQ9</accession>
<feature type="region of interest" description="Disordered" evidence="1">
    <location>
        <begin position="226"/>
        <end position="322"/>
    </location>
</feature>
<gene>
    <name evidence="2" type="ORF">CMQ_597</name>
</gene>
<feature type="region of interest" description="Disordered" evidence="1">
    <location>
        <begin position="49"/>
        <end position="182"/>
    </location>
</feature>
<dbReference type="Pfam" id="PF08193">
    <property type="entry name" value="INO80_Ies4"/>
    <property type="match status" value="1"/>
</dbReference>